<dbReference type="InterPro" id="IPR000215">
    <property type="entry name" value="Serpin_fam"/>
</dbReference>
<evidence type="ECO:0000313" key="5">
    <source>
        <dbReference type="EMBL" id="CAK8674609.1"/>
    </source>
</evidence>
<dbReference type="InterPro" id="IPR042185">
    <property type="entry name" value="Serpin_sf_2"/>
</dbReference>
<feature type="chain" id="PRO_5046418896" description="Serpin domain-containing protein" evidence="3">
    <location>
        <begin position="23"/>
        <end position="421"/>
    </location>
</feature>
<accession>A0ABP0F4I5</accession>
<sequence>MTKVFQVIIIFCLLQVICSVEGDDTNKQVRLRRIPRASSRHVWRTTSIANKYFAHRLFRAVARATPDGNFFISPYAVASGLSMTLYGARGRTKEQIINTLGYSLVDSNRIPRLYEKMLEELITPDHGFTLVSANRLFGEKTEDFEEQFIRGTEKYYGAPLMQVDFSGNPDLARATINRWVANVTQNTIQEAMPPDTISSNTKLALVSTLYFNGQWKVPFLRQKRANFRRFDGEVYETKFMQAEMLLSLSDSFELAAQWIQIPYHSSSGKYRVAMEIILPYDRSKAGMQVLEKRLTEDTLFYTTSRKRKQSVQLMLPQFRLEYGRDLQEILARMGIEDLFSVAAADLSGISRDNNLAVGAMEHKTFLDVNMEGTTAGASLGQDVVFKSNPVQIDCNHPFIVILRETYTKMPLFMGRIAEPGR</sequence>
<dbReference type="SMART" id="SM00093">
    <property type="entry name" value="SERPIN"/>
    <property type="match status" value="1"/>
</dbReference>
<evidence type="ECO:0000256" key="2">
    <source>
        <dbReference type="RuleBase" id="RU000411"/>
    </source>
</evidence>
<dbReference type="EMBL" id="CAWYQH010000013">
    <property type="protein sequence ID" value="CAK8674609.1"/>
    <property type="molecule type" value="Genomic_DNA"/>
</dbReference>
<feature type="domain" description="Serpin" evidence="4">
    <location>
        <begin position="55"/>
        <end position="419"/>
    </location>
</feature>
<evidence type="ECO:0000313" key="6">
    <source>
        <dbReference type="Proteomes" id="UP001642483"/>
    </source>
</evidence>
<reference evidence="5 6" key="1">
    <citation type="submission" date="2024-02" db="EMBL/GenBank/DDBJ databases">
        <authorList>
            <person name="Daric V."/>
            <person name="Darras S."/>
        </authorList>
    </citation>
    <scope>NUCLEOTIDE SEQUENCE [LARGE SCALE GENOMIC DNA]</scope>
</reference>
<feature type="signal peptide" evidence="3">
    <location>
        <begin position="1"/>
        <end position="22"/>
    </location>
</feature>
<dbReference type="PANTHER" id="PTHR11461">
    <property type="entry name" value="SERINE PROTEASE INHIBITOR, SERPIN"/>
    <property type="match status" value="1"/>
</dbReference>
<protein>
    <recommendedName>
        <fullName evidence="4">Serpin domain-containing protein</fullName>
    </recommendedName>
</protein>
<keyword evidence="3" id="KW-0732">Signal</keyword>
<evidence type="ECO:0000256" key="3">
    <source>
        <dbReference type="SAM" id="SignalP"/>
    </source>
</evidence>
<dbReference type="InterPro" id="IPR036186">
    <property type="entry name" value="Serpin_sf"/>
</dbReference>
<proteinExistence type="inferred from homology"/>
<organism evidence="5 6">
    <name type="scientific">Clavelina lepadiformis</name>
    <name type="common">Light-bulb sea squirt</name>
    <name type="synonym">Ascidia lepadiformis</name>
    <dbReference type="NCBI Taxonomy" id="159417"/>
    <lineage>
        <taxon>Eukaryota</taxon>
        <taxon>Metazoa</taxon>
        <taxon>Chordata</taxon>
        <taxon>Tunicata</taxon>
        <taxon>Ascidiacea</taxon>
        <taxon>Aplousobranchia</taxon>
        <taxon>Clavelinidae</taxon>
        <taxon>Clavelina</taxon>
    </lineage>
</organism>
<dbReference type="InterPro" id="IPR023795">
    <property type="entry name" value="Serpin_CS"/>
</dbReference>
<gene>
    <name evidence="5" type="ORF">CVLEPA_LOCUS4294</name>
</gene>
<dbReference type="InterPro" id="IPR023796">
    <property type="entry name" value="Serpin_dom"/>
</dbReference>
<evidence type="ECO:0000256" key="1">
    <source>
        <dbReference type="ARBA" id="ARBA00009500"/>
    </source>
</evidence>
<dbReference type="CDD" id="cd00172">
    <property type="entry name" value="serpin"/>
    <property type="match status" value="1"/>
</dbReference>
<dbReference type="InterPro" id="IPR042178">
    <property type="entry name" value="Serpin_sf_1"/>
</dbReference>
<dbReference type="PROSITE" id="PS00284">
    <property type="entry name" value="SERPIN"/>
    <property type="match status" value="1"/>
</dbReference>
<keyword evidence="6" id="KW-1185">Reference proteome</keyword>
<dbReference type="SUPFAM" id="SSF56574">
    <property type="entry name" value="Serpins"/>
    <property type="match status" value="1"/>
</dbReference>
<dbReference type="Gene3D" id="3.30.497.10">
    <property type="entry name" value="Antithrombin, subunit I, domain 2"/>
    <property type="match status" value="1"/>
</dbReference>
<dbReference type="Gene3D" id="2.10.310.10">
    <property type="entry name" value="Serpins superfamily"/>
    <property type="match status" value="1"/>
</dbReference>
<dbReference type="Proteomes" id="UP001642483">
    <property type="component" value="Unassembled WGS sequence"/>
</dbReference>
<dbReference type="Gene3D" id="2.30.39.10">
    <property type="entry name" value="Alpha-1-antitrypsin, domain 1"/>
    <property type="match status" value="1"/>
</dbReference>
<dbReference type="Pfam" id="PF00079">
    <property type="entry name" value="Serpin"/>
    <property type="match status" value="1"/>
</dbReference>
<comment type="caution">
    <text evidence="5">The sequence shown here is derived from an EMBL/GenBank/DDBJ whole genome shotgun (WGS) entry which is preliminary data.</text>
</comment>
<comment type="similarity">
    <text evidence="1 2">Belongs to the serpin family.</text>
</comment>
<name>A0ABP0F4I5_CLALP</name>
<evidence type="ECO:0000259" key="4">
    <source>
        <dbReference type="SMART" id="SM00093"/>
    </source>
</evidence>
<dbReference type="PANTHER" id="PTHR11461:SF211">
    <property type="entry name" value="GH10112P-RELATED"/>
    <property type="match status" value="1"/>
</dbReference>